<feature type="transmembrane region" description="Helical" evidence="1">
    <location>
        <begin position="30"/>
        <end position="47"/>
    </location>
</feature>
<protein>
    <submittedName>
        <fullName evidence="2">Uncharacterized protein</fullName>
    </submittedName>
</protein>
<proteinExistence type="predicted"/>
<evidence type="ECO:0000256" key="1">
    <source>
        <dbReference type="SAM" id="Phobius"/>
    </source>
</evidence>
<organism evidence="2 3">
    <name type="scientific">Phytophthora rubi</name>
    <dbReference type="NCBI Taxonomy" id="129364"/>
    <lineage>
        <taxon>Eukaryota</taxon>
        <taxon>Sar</taxon>
        <taxon>Stramenopiles</taxon>
        <taxon>Oomycota</taxon>
        <taxon>Peronosporomycetes</taxon>
        <taxon>Peronosporales</taxon>
        <taxon>Peronosporaceae</taxon>
        <taxon>Phytophthora</taxon>
    </lineage>
</organism>
<keyword evidence="1" id="KW-0812">Transmembrane</keyword>
<dbReference type="Proteomes" id="UP000435112">
    <property type="component" value="Unassembled WGS sequence"/>
</dbReference>
<comment type="caution">
    <text evidence="2">The sequence shown here is derived from an EMBL/GenBank/DDBJ whole genome shotgun (WGS) entry which is preliminary data.</text>
</comment>
<name>A0A6A3GRA4_9STRA</name>
<keyword evidence="1" id="KW-1133">Transmembrane helix</keyword>
<accession>A0A6A3GRA4</accession>
<dbReference type="AlphaFoldDB" id="A0A6A3GRA4"/>
<dbReference type="OrthoDB" id="10438207at2759"/>
<reference evidence="2 3" key="1">
    <citation type="submission" date="2018-09" db="EMBL/GenBank/DDBJ databases">
        <title>Genomic investigation of the strawberry pathogen Phytophthora fragariae indicates pathogenicity is determined by transcriptional variation in three key races.</title>
        <authorList>
            <person name="Adams T.M."/>
            <person name="Armitage A.D."/>
            <person name="Sobczyk M.K."/>
            <person name="Bates H.J."/>
            <person name="Dunwell J.M."/>
            <person name="Nellist C.F."/>
            <person name="Harrison R.J."/>
        </authorList>
    </citation>
    <scope>NUCLEOTIDE SEQUENCE [LARGE SCALE GENOMIC DNA]</scope>
    <source>
        <strain evidence="2 3">SCRP324</strain>
    </source>
</reference>
<sequence length="78" mass="8787">MYVAVPRVDYVPLSLRVAFALLPADLAVPPVDYVLLGLHVVFALLLAHRNPMNISDILLLFAATPILFCFYYFEGSRY</sequence>
<keyword evidence="1" id="KW-0472">Membrane</keyword>
<dbReference type="EMBL" id="QXFU01006896">
    <property type="protein sequence ID" value="KAE8959770.1"/>
    <property type="molecule type" value="Genomic_DNA"/>
</dbReference>
<evidence type="ECO:0000313" key="2">
    <source>
        <dbReference type="EMBL" id="KAE8959770.1"/>
    </source>
</evidence>
<evidence type="ECO:0000313" key="3">
    <source>
        <dbReference type="Proteomes" id="UP000435112"/>
    </source>
</evidence>
<gene>
    <name evidence="2" type="ORF">PR002_g30428</name>
</gene>
<feature type="transmembrane region" description="Helical" evidence="1">
    <location>
        <begin position="54"/>
        <end position="73"/>
    </location>
</feature>